<organism evidence="3 4">
    <name type="scientific">Streptomyces violaceusniger</name>
    <dbReference type="NCBI Taxonomy" id="68280"/>
    <lineage>
        <taxon>Bacteria</taxon>
        <taxon>Bacillati</taxon>
        <taxon>Actinomycetota</taxon>
        <taxon>Actinomycetes</taxon>
        <taxon>Kitasatosporales</taxon>
        <taxon>Streptomycetaceae</taxon>
        <taxon>Streptomyces</taxon>
        <taxon>Streptomyces violaceusniger group</taxon>
    </lineage>
</organism>
<feature type="compositionally biased region" description="Basic residues" evidence="1">
    <location>
        <begin position="487"/>
        <end position="501"/>
    </location>
</feature>
<evidence type="ECO:0000313" key="4">
    <source>
        <dbReference type="Proteomes" id="UP000301309"/>
    </source>
</evidence>
<protein>
    <recommendedName>
        <fullName evidence="2">Amidohydrolase 3 domain-containing protein</fullName>
    </recommendedName>
</protein>
<dbReference type="Pfam" id="PF07969">
    <property type="entry name" value="Amidohydro_3"/>
    <property type="match status" value="1"/>
</dbReference>
<evidence type="ECO:0000256" key="1">
    <source>
        <dbReference type="SAM" id="MobiDB-lite"/>
    </source>
</evidence>
<dbReference type="PANTHER" id="PTHR11647">
    <property type="entry name" value="HYDRANTOINASE/DIHYDROPYRIMIDINASE FAMILY MEMBER"/>
    <property type="match status" value="1"/>
</dbReference>
<sequence length="705" mass="74861">MELVIRGADVIDGTGRARYRADVAVDGGRIAAVVPEGGGPRPTAHRVVDADGLALSPGFIDMHAHSDLALLRDPDHSAKAAQGVTLEVIGQDGLSYAPVDDRTLAQIRTAITGWNGDGSDIDFTWRTVGEFLDRLDHGFDGQGIAVNAAYLIPQGTVRMLALGWEDRDATPAEVERMKALVAEGLEQGAAGLSSGLTYTPGMYASDAELTELCRVVAAYDGYYCPHHRSYGAGALRAYEEMVALSREAGCALHLAHATMNFDLNKGRAPELLALLDAAIADGADITLDTYPYLPGCTTLAAMLPSWAAEGGPDAALARLRDDAEAERIRHVMEEEGADGCHGVPINWDTIEISGVNDPALTAYVGKTVAASARERAEAPWVTARRLLLDDHLGPTILQHVGHEENVQAIMKHPAHTGGSDGILHGAKPHPRAYGTFPQYLGRYVRELGVLTLEECVAHLTARPRPASASPTGAGSVRATARTSSSSTRRRSRRARRSRPRAPCRPASPTSSSTAASSSRTGGGRTPWLGVRFAARPRRETGSAGSPDGQTEGVPGRIGEDPPPAPARLILRLRRAQPQQQCLGLVEIVHLEVEVDLLRHALGGPARRLVVVHPLEADDDTAPAGEGGEVPIARRVRLKPGGLPIERGQRLGIGAVQRDRRQLHLQGHGNSGDSRQRAASSLSSASHPSSGVREDGRPSAEGTGRR</sequence>
<accession>A0A4D4LDL8</accession>
<evidence type="ECO:0000259" key="2">
    <source>
        <dbReference type="Pfam" id="PF07969"/>
    </source>
</evidence>
<feature type="compositionally biased region" description="Low complexity" evidence="1">
    <location>
        <begin position="473"/>
        <end position="486"/>
    </location>
</feature>
<dbReference type="InterPro" id="IPR032466">
    <property type="entry name" value="Metal_Hydrolase"/>
</dbReference>
<dbReference type="Gene3D" id="3.20.20.140">
    <property type="entry name" value="Metal-dependent hydrolases"/>
    <property type="match status" value="1"/>
</dbReference>
<dbReference type="GO" id="GO:0016811">
    <property type="term" value="F:hydrolase activity, acting on carbon-nitrogen (but not peptide) bonds, in linear amides"/>
    <property type="evidence" value="ECO:0007669"/>
    <property type="project" value="InterPro"/>
</dbReference>
<feature type="domain" description="Amidohydrolase 3" evidence="2">
    <location>
        <begin position="46"/>
        <end position="474"/>
    </location>
</feature>
<dbReference type="SUPFAM" id="SSF51556">
    <property type="entry name" value="Metallo-dependent hydrolases"/>
    <property type="match status" value="1"/>
</dbReference>
<dbReference type="PANTHER" id="PTHR11647:SF1">
    <property type="entry name" value="COLLAPSIN RESPONSE MEDIATOR PROTEIN"/>
    <property type="match status" value="1"/>
</dbReference>
<dbReference type="AlphaFoldDB" id="A0A4D4LDL8"/>
<comment type="caution">
    <text evidence="3">The sequence shown here is derived from an EMBL/GenBank/DDBJ whole genome shotgun (WGS) entry which is preliminary data.</text>
</comment>
<dbReference type="InterPro" id="IPR023100">
    <property type="entry name" value="D-aminoacylase_insert_dom_sf"/>
</dbReference>
<dbReference type="InterPro" id="IPR011059">
    <property type="entry name" value="Metal-dep_hydrolase_composite"/>
</dbReference>
<feature type="compositionally biased region" description="Low complexity" evidence="1">
    <location>
        <begin position="503"/>
        <end position="519"/>
    </location>
</feature>
<dbReference type="EMBL" id="BJHW01000001">
    <property type="protein sequence ID" value="GDY56183.1"/>
    <property type="molecule type" value="Genomic_DNA"/>
</dbReference>
<dbReference type="InterPro" id="IPR013108">
    <property type="entry name" value="Amidohydro_3"/>
</dbReference>
<dbReference type="Gene3D" id="3.30.1490.130">
    <property type="entry name" value="D-aminoacylase. Domain 3"/>
    <property type="match status" value="1"/>
</dbReference>
<dbReference type="InterPro" id="IPR050378">
    <property type="entry name" value="Metallo-dep_Hydrolases_sf"/>
</dbReference>
<feature type="region of interest" description="Disordered" evidence="1">
    <location>
        <begin position="462"/>
        <end position="561"/>
    </location>
</feature>
<name>A0A4D4LDL8_STRVO</name>
<gene>
    <name evidence="3" type="ORF">SVIO_068060</name>
</gene>
<dbReference type="GO" id="GO:0005829">
    <property type="term" value="C:cytosol"/>
    <property type="evidence" value="ECO:0007669"/>
    <property type="project" value="TreeGrafter"/>
</dbReference>
<feature type="compositionally biased region" description="Low complexity" evidence="1">
    <location>
        <begin position="677"/>
        <end position="689"/>
    </location>
</feature>
<reference evidence="3 4" key="1">
    <citation type="journal article" date="2020" name="Int. J. Syst. Evol. Microbiol.">
        <title>Reclassification of Streptomyces castelarensis and Streptomyces sporoclivatus as later heterotypic synonyms of Streptomyces antimycoticus.</title>
        <authorList>
            <person name="Komaki H."/>
            <person name="Tamura T."/>
        </authorList>
    </citation>
    <scope>NUCLEOTIDE SEQUENCE [LARGE SCALE GENOMIC DNA]</scope>
    <source>
        <strain evidence="3 4">NBRC 13459</strain>
    </source>
</reference>
<evidence type="ECO:0000313" key="3">
    <source>
        <dbReference type="EMBL" id="GDY56183.1"/>
    </source>
</evidence>
<dbReference type="CDD" id="cd01297">
    <property type="entry name" value="D-aminoacylase"/>
    <property type="match status" value="1"/>
</dbReference>
<dbReference type="Proteomes" id="UP000301309">
    <property type="component" value="Unassembled WGS sequence"/>
</dbReference>
<dbReference type="GO" id="GO:0016812">
    <property type="term" value="F:hydrolase activity, acting on carbon-nitrogen (but not peptide) bonds, in cyclic amides"/>
    <property type="evidence" value="ECO:0007669"/>
    <property type="project" value="TreeGrafter"/>
</dbReference>
<keyword evidence="4" id="KW-1185">Reference proteome</keyword>
<dbReference type="Gene3D" id="2.30.40.10">
    <property type="entry name" value="Urease, subunit C, domain 1"/>
    <property type="match status" value="1"/>
</dbReference>
<dbReference type="SUPFAM" id="SSF51338">
    <property type="entry name" value="Composite domain of metallo-dependent hydrolases"/>
    <property type="match status" value="1"/>
</dbReference>
<feature type="compositionally biased region" description="Basic and acidic residues" evidence="1">
    <location>
        <begin position="691"/>
        <end position="705"/>
    </location>
</feature>
<feature type="region of interest" description="Disordered" evidence="1">
    <location>
        <begin position="661"/>
        <end position="705"/>
    </location>
</feature>
<proteinExistence type="predicted"/>